<feature type="domain" description="Amidase" evidence="4">
    <location>
        <begin position="70"/>
        <end position="507"/>
    </location>
</feature>
<accession>A0A087UAQ3</accession>
<organism evidence="5 6">
    <name type="scientific">Stegodyphus mimosarum</name>
    <name type="common">African social velvet spider</name>
    <dbReference type="NCBI Taxonomy" id="407821"/>
    <lineage>
        <taxon>Eukaryota</taxon>
        <taxon>Metazoa</taxon>
        <taxon>Ecdysozoa</taxon>
        <taxon>Arthropoda</taxon>
        <taxon>Chelicerata</taxon>
        <taxon>Arachnida</taxon>
        <taxon>Araneae</taxon>
        <taxon>Araneomorphae</taxon>
        <taxon>Entelegynae</taxon>
        <taxon>Eresoidea</taxon>
        <taxon>Eresidae</taxon>
        <taxon>Stegodyphus</taxon>
    </lineage>
</organism>
<dbReference type="GO" id="GO:0016787">
    <property type="term" value="F:hydrolase activity"/>
    <property type="evidence" value="ECO:0007669"/>
    <property type="project" value="UniProtKB-KW"/>
</dbReference>
<feature type="active site" description="Charge relay system" evidence="2">
    <location>
        <position position="207"/>
    </location>
</feature>
<dbReference type="Proteomes" id="UP000054359">
    <property type="component" value="Unassembled WGS sequence"/>
</dbReference>
<feature type="chain" id="PRO_5001830344" evidence="3">
    <location>
        <begin position="25"/>
        <end position="531"/>
    </location>
</feature>
<protein>
    <submittedName>
        <fullName evidence="5">Fatty-acid amide hydrolase 2</fullName>
    </submittedName>
</protein>
<dbReference type="GO" id="GO:0012505">
    <property type="term" value="C:endomembrane system"/>
    <property type="evidence" value="ECO:0007669"/>
    <property type="project" value="TreeGrafter"/>
</dbReference>
<evidence type="ECO:0000313" key="6">
    <source>
        <dbReference type="Proteomes" id="UP000054359"/>
    </source>
</evidence>
<dbReference type="PIRSF" id="PIRSF001221">
    <property type="entry name" value="Amidase_fungi"/>
    <property type="match status" value="1"/>
</dbReference>
<dbReference type="PANTHER" id="PTHR43372">
    <property type="entry name" value="FATTY-ACID AMIDE HYDROLASE"/>
    <property type="match status" value="1"/>
</dbReference>
<dbReference type="PROSITE" id="PS00571">
    <property type="entry name" value="AMIDASES"/>
    <property type="match status" value="1"/>
</dbReference>
<dbReference type="InterPro" id="IPR023631">
    <property type="entry name" value="Amidase_dom"/>
</dbReference>
<proteinExistence type="inferred from homology"/>
<dbReference type="OMA" id="LPTTWGM"/>
<dbReference type="PANTHER" id="PTHR43372:SF4">
    <property type="entry name" value="FATTY-ACID AMIDE HYDROLASE 2"/>
    <property type="match status" value="1"/>
</dbReference>
<evidence type="ECO:0000256" key="1">
    <source>
        <dbReference type="ARBA" id="ARBA00009199"/>
    </source>
</evidence>
<dbReference type="InterPro" id="IPR036928">
    <property type="entry name" value="AS_sf"/>
</dbReference>
<feature type="active site" description="Acyl-ester intermediate" evidence="2">
    <location>
        <position position="231"/>
    </location>
</feature>
<keyword evidence="3" id="KW-0732">Signal</keyword>
<dbReference type="InterPro" id="IPR052739">
    <property type="entry name" value="FAAH2"/>
</dbReference>
<feature type="non-terminal residue" evidence="5">
    <location>
        <position position="531"/>
    </location>
</feature>
<dbReference type="Pfam" id="PF01425">
    <property type="entry name" value="Amidase"/>
    <property type="match status" value="1"/>
</dbReference>
<comment type="similarity">
    <text evidence="1">Belongs to the amidase family.</text>
</comment>
<name>A0A087UAQ3_STEMI</name>
<keyword evidence="5" id="KW-0378">Hydrolase</keyword>
<evidence type="ECO:0000256" key="2">
    <source>
        <dbReference type="PIRSR" id="PIRSR001221-1"/>
    </source>
</evidence>
<evidence type="ECO:0000259" key="4">
    <source>
        <dbReference type="Pfam" id="PF01425"/>
    </source>
</evidence>
<dbReference type="SUPFAM" id="SSF75304">
    <property type="entry name" value="Amidase signature (AS) enzymes"/>
    <property type="match status" value="1"/>
</dbReference>
<dbReference type="STRING" id="407821.A0A087UAQ3"/>
<evidence type="ECO:0000313" key="5">
    <source>
        <dbReference type="EMBL" id="KFM74442.1"/>
    </source>
</evidence>
<dbReference type="OrthoDB" id="6428749at2759"/>
<dbReference type="InterPro" id="IPR020556">
    <property type="entry name" value="Amidase_CS"/>
</dbReference>
<sequence length="531" mass="58438">MHDSMDILVRAILIILRLFRYALDLISEVVFGWFYQGKHERLPPIKSQYLLEPANVLAAKIRRREVKSTDIVKAYIQRIRDVQPIINAIVEERFAEALEEAKYIDDLLQYTSKTEEELAEETPLLGIPITVKEAIAVKGCLFTVGLPARKGFRATSDSDAVALLKQAGAIPIAVTITPELCFWWESYNTLYGRCCNPYDTTRTSGGSSGGEGSILGSAASVIGVGNDIGGSIRIPASFNGVFGHKPSRGVVSNGGQYPTAAPPLQTFLMTGPMCRYASDLLPMLKVLAVDHASKLKLGEKVCFENVKIFYMENDGGNPLISSVNPEITKAQRKVIEYFAVNYGVVVQKVELPTMKHSFEIWSKIITTSDMRPITEEMTGRCGEANLSLEFLKWLFGISDHILPVLCSAALNKALAPKDEKQASKFYKMLYLLETQFEEILGSNGVFIYPTGPDFAPYHGQALLKPFNVSYTAIFNLLGFPVSQCPITISSKGLPIGLQVVSGLYNDHITIAVAEELEKAFGGWVNPSSEIS</sequence>
<dbReference type="EMBL" id="KK119035">
    <property type="protein sequence ID" value="KFM74442.1"/>
    <property type="molecule type" value="Genomic_DNA"/>
</dbReference>
<gene>
    <name evidence="5" type="ORF">X975_12169</name>
</gene>
<keyword evidence="6" id="KW-1185">Reference proteome</keyword>
<dbReference type="Gene3D" id="3.90.1300.10">
    <property type="entry name" value="Amidase signature (AS) domain"/>
    <property type="match status" value="1"/>
</dbReference>
<reference evidence="5 6" key="1">
    <citation type="submission" date="2013-11" db="EMBL/GenBank/DDBJ databases">
        <title>Genome sequencing of Stegodyphus mimosarum.</title>
        <authorList>
            <person name="Bechsgaard J."/>
        </authorList>
    </citation>
    <scope>NUCLEOTIDE SEQUENCE [LARGE SCALE GENOMIC DNA]</scope>
</reference>
<feature type="signal peptide" evidence="3">
    <location>
        <begin position="1"/>
        <end position="24"/>
    </location>
</feature>
<feature type="active site" description="Charge relay system" evidence="2">
    <location>
        <position position="132"/>
    </location>
</feature>
<dbReference type="AlphaFoldDB" id="A0A087UAQ3"/>
<evidence type="ECO:0000256" key="3">
    <source>
        <dbReference type="SAM" id="SignalP"/>
    </source>
</evidence>